<dbReference type="EMBL" id="UINC01127466">
    <property type="protein sequence ID" value="SVD06605.1"/>
    <property type="molecule type" value="Genomic_DNA"/>
</dbReference>
<feature type="transmembrane region" description="Helical" evidence="1">
    <location>
        <begin position="63"/>
        <end position="81"/>
    </location>
</feature>
<feature type="transmembrane region" description="Helical" evidence="1">
    <location>
        <begin position="181"/>
        <end position="200"/>
    </location>
</feature>
<feature type="transmembrane region" description="Helical" evidence="1">
    <location>
        <begin position="270"/>
        <end position="290"/>
    </location>
</feature>
<reference evidence="2" key="1">
    <citation type="submission" date="2018-05" db="EMBL/GenBank/DDBJ databases">
        <authorList>
            <person name="Lanie J.A."/>
            <person name="Ng W.-L."/>
            <person name="Kazmierczak K.M."/>
            <person name="Andrzejewski T.M."/>
            <person name="Davidsen T.M."/>
            <person name="Wayne K.J."/>
            <person name="Tettelin H."/>
            <person name="Glass J.I."/>
            <person name="Rusch D."/>
            <person name="Podicherti R."/>
            <person name="Tsui H.-C.T."/>
            <person name="Winkler M.E."/>
        </authorList>
    </citation>
    <scope>NUCLEOTIDE SEQUENCE</scope>
</reference>
<dbReference type="SUPFAM" id="SSF103473">
    <property type="entry name" value="MFS general substrate transporter"/>
    <property type="match status" value="1"/>
</dbReference>
<evidence type="ECO:0000313" key="2">
    <source>
        <dbReference type="EMBL" id="SVD06605.1"/>
    </source>
</evidence>
<feature type="transmembrane region" description="Helical" evidence="1">
    <location>
        <begin position="109"/>
        <end position="126"/>
    </location>
</feature>
<sequence>EQVREQSYFKAETNRLKVAEVVTEIRARKKNDPKKTASETALIIDKEKGQREQYVPGAWRSPFFIIGAIGLGWVLLWLVTIRRRDLDPTLFETTAAKTGIRQVLNDRRLFILLAIGACINTPWQLIREWLVLLLTHRGYTEKFAQLFNSVYYVATDVGCLIAGAVTLWLVKRGCTVHQSRVRVFGVCAALIALTTVAAILPKGWLLLGVLLIIAAASLGVFPITYALQQDLSRGHMGKITGLVGASAWLTSAPMQKVFGWLRDVTGSFKIGLAVVGWLPLVALVFIILFWPKDKPTD</sequence>
<dbReference type="AlphaFoldDB" id="A0A382SAY4"/>
<accession>A0A382SAY4</accession>
<dbReference type="Pfam" id="PF07690">
    <property type="entry name" value="MFS_1"/>
    <property type="match status" value="1"/>
</dbReference>
<feature type="non-terminal residue" evidence="2">
    <location>
        <position position="1"/>
    </location>
</feature>
<feature type="transmembrane region" description="Helical" evidence="1">
    <location>
        <begin position="146"/>
        <end position="169"/>
    </location>
</feature>
<keyword evidence="1" id="KW-0472">Membrane</keyword>
<evidence type="ECO:0008006" key="3">
    <source>
        <dbReference type="Google" id="ProtNLM"/>
    </source>
</evidence>
<name>A0A382SAY4_9ZZZZ</name>
<dbReference type="InterPro" id="IPR011701">
    <property type="entry name" value="MFS"/>
</dbReference>
<proteinExistence type="predicted"/>
<keyword evidence="1" id="KW-0812">Transmembrane</keyword>
<keyword evidence="1" id="KW-1133">Transmembrane helix</keyword>
<evidence type="ECO:0000256" key="1">
    <source>
        <dbReference type="SAM" id="Phobius"/>
    </source>
</evidence>
<dbReference type="InterPro" id="IPR036259">
    <property type="entry name" value="MFS_trans_sf"/>
</dbReference>
<dbReference type="Gene3D" id="1.20.1250.20">
    <property type="entry name" value="MFS general substrate transporter like domains"/>
    <property type="match status" value="1"/>
</dbReference>
<organism evidence="2">
    <name type="scientific">marine metagenome</name>
    <dbReference type="NCBI Taxonomy" id="408172"/>
    <lineage>
        <taxon>unclassified sequences</taxon>
        <taxon>metagenomes</taxon>
        <taxon>ecological metagenomes</taxon>
    </lineage>
</organism>
<protein>
    <recommendedName>
        <fullName evidence="3">Major facilitator superfamily (MFS) profile domain-containing protein</fullName>
    </recommendedName>
</protein>
<feature type="transmembrane region" description="Helical" evidence="1">
    <location>
        <begin position="206"/>
        <end position="227"/>
    </location>
</feature>
<dbReference type="GO" id="GO:0022857">
    <property type="term" value="F:transmembrane transporter activity"/>
    <property type="evidence" value="ECO:0007669"/>
    <property type="project" value="InterPro"/>
</dbReference>
<gene>
    <name evidence="2" type="ORF">METZ01_LOCUS359459</name>
</gene>